<sequence length="283" mass="30896">MASAAGAPAALAARLPRARGCRGARRGVRRVRVSAESPGGREELSRPSPPEKFMRFEVRKTLRVPVPEPARVNEAAGRAPRSLERWIQRPENVMEVVFSKEGVIPRESGEWRISVIKLPFLDWELNPEFDLRVLPKDAAAREFGVRMVSDALRFAPEGGLEKLPPGFAGMDIWSYIDCELFIERLPDDDDGTAGGGARSRTAVCADIDLLIAADIPGVFRWIPFFEGIGESAIAGSIESVGEFAQANVQAAYEEWVGAEEAATEPSGAPFGGINLAKREQRAR</sequence>
<feature type="compositionally biased region" description="Basic residues" evidence="1">
    <location>
        <begin position="16"/>
        <end position="32"/>
    </location>
</feature>
<dbReference type="GeneID" id="8241572"/>
<dbReference type="RefSeq" id="XP_002500381.1">
    <property type="nucleotide sequence ID" value="XM_002500335.1"/>
</dbReference>
<dbReference type="InParanoid" id="C1E0Y8"/>
<dbReference type="InterPro" id="IPR018971">
    <property type="entry name" value="DUF1997"/>
</dbReference>
<gene>
    <name evidence="2" type="ORF">MICPUN_107868</name>
</gene>
<evidence type="ECO:0000256" key="1">
    <source>
        <dbReference type="SAM" id="MobiDB-lite"/>
    </source>
</evidence>
<dbReference type="EMBL" id="CP001324">
    <property type="protein sequence ID" value="ACO61639.1"/>
    <property type="molecule type" value="Genomic_DNA"/>
</dbReference>
<feature type="compositionally biased region" description="Low complexity" evidence="1">
    <location>
        <begin position="1"/>
        <end position="15"/>
    </location>
</feature>
<dbReference type="OMA" id="EWRISVI"/>
<proteinExistence type="predicted"/>
<name>C1E0Y8_MICCC</name>
<dbReference type="OrthoDB" id="10555154at2759"/>
<reference evidence="2 3" key="1">
    <citation type="journal article" date="2009" name="Science">
        <title>Green evolution and dynamic adaptations revealed by genomes of the marine picoeukaryotes Micromonas.</title>
        <authorList>
            <person name="Worden A.Z."/>
            <person name="Lee J.H."/>
            <person name="Mock T."/>
            <person name="Rouze P."/>
            <person name="Simmons M.P."/>
            <person name="Aerts A.L."/>
            <person name="Allen A.E."/>
            <person name="Cuvelier M.L."/>
            <person name="Derelle E."/>
            <person name="Everett M.V."/>
            <person name="Foulon E."/>
            <person name="Grimwood J."/>
            <person name="Gundlach H."/>
            <person name="Henrissat B."/>
            <person name="Napoli C."/>
            <person name="McDonald S.M."/>
            <person name="Parker M.S."/>
            <person name="Rombauts S."/>
            <person name="Salamov A."/>
            <person name="Von Dassow P."/>
            <person name="Badger J.H."/>
            <person name="Coutinho P.M."/>
            <person name="Demir E."/>
            <person name="Dubchak I."/>
            <person name="Gentemann C."/>
            <person name="Eikrem W."/>
            <person name="Gready J.E."/>
            <person name="John U."/>
            <person name="Lanier W."/>
            <person name="Lindquist E.A."/>
            <person name="Lucas S."/>
            <person name="Mayer K.F."/>
            <person name="Moreau H."/>
            <person name="Not F."/>
            <person name="Otillar R."/>
            <person name="Panaud O."/>
            <person name="Pangilinan J."/>
            <person name="Paulsen I."/>
            <person name="Piegu B."/>
            <person name="Poliakov A."/>
            <person name="Robbens S."/>
            <person name="Schmutz J."/>
            <person name="Toulza E."/>
            <person name="Wyss T."/>
            <person name="Zelensky A."/>
            <person name="Zhou K."/>
            <person name="Armbrust E.V."/>
            <person name="Bhattacharya D."/>
            <person name="Goodenough U.W."/>
            <person name="Van de Peer Y."/>
            <person name="Grigoriev I.V."/>
        </authorList>
    </citation>
    <scope>NUCLEOTIDE SEQUENCE [LARGE SCALE GENOMIC DNA]</scope>
    <source>
        <strain evidence="3">RCC299 / NOUM17</strain>
    </source>
</reference>
<evidence type="ECO:0000313" key="3">
    <source>
        <dbReference type="Proteomes" id="UP000002009"/>
    </source>
</evidence>
<keyword evidence="3" id="KW-1185">Reference proteome</keyword>
<protein>
    <submittedName>
        <fullName evidence="2">Uncharacterized protein</fullName>
    </submittedName>
</protein>
<accession>C1E0Y8</accession>
<organism evidence="2 3">
    <name type="scientific">Micromonas commoda (strain RCC299 / NOUM17 / CCMP2709)</name>
    <name type="common">Picoplanktonic green alga</name>
    <dbReference type="NCBI Taxonomy" id="296587"/>
    <lineage>
        <taxon>Eukaryota</taxon>
        <taxon>Viridiplantae</taxon>
        <taxon>Chlorophyta</taxon>
        <taxon>Mamiellophyceae</taxon>
        <taxon>Mamiellales</taxon>
        <taxon>Mamiellaceae</taxon>
        <taxon>Micromonas</taxon>
    </lineage>
</organism>
<dbReference type="Pfam" id="PF09366">
    <property type="entry name" value="DUF1997"/>
    <property type="match status" value="1"/>
</dbReference>
<dbReference type="KEGG" id="mis:MICPUN_107868"/>
<dbReference type="Proteomes" id="UP000002009">
    <property type="component" value="Chromosome 3"/>
</dbReference>
<feature type="region of interest" description="Disordered" evidence="1">
    <location>
        <begin position="1"/>
        <end position="50"/>
    </location>
</feature>
<dbReference type="AlphaFoldDB" id="C1E0Y8"/>
<feature type="region of interest" description="Disordered" evidence="1">
    <location>
        <begin position="261"/>
        <end position="283"/>
    </location>
</feature>
<evidence type="ECO:0000313" key="2">
    <source>
        <dbReference type="EMBL" id="ACO61639.1"/>
    </source>
</evidence>